<dbReference type="InterPro" id="IPR006311">
    <property type="entry name" value="TAT_signal"/>
</dbReference>
<gene>
    <name evidence="3" type="ORF">ACFQMA_12790</name>
</gene>
<reference evidence="3 4" key="1">
    <citation type="journal article" date="2019" name="Int. J. Syst. Evol. Microbiol.">
        <title>The Global Catalogue of Microorganisms (GCM) 10K type strain sequencing project: providing services to taxonomists for standard genome sequencing and annotation.</title>
        <authorList>
            <consortium name="The Broad Institute Genomics Platform"/>
            <consortium name="The Broad Institute Genome Sequencing Center for Infectious Disease"/>
            <person name="Wu L."/>
            <person name="Ma J."/>
        </authorList>
    </citation>
    <scope>NUCLEOTIDE SEQUENCE [LARGE SCALE GENOMIC DNA]</scope>
    <source>
        <strain evidence="3 4">XZYJT29</strain>
    </source>
</reference>
<evidence type="ECO:0000259" key="2">
    <source>
        <dbReference type="Pfam" id="PF12146"/>
    </source>
</evidence>
<dbReference type="GeneID" id="78820998"/>
<keyword evidence="3" id="KW-0378">Hydrolase</keyword>
<proteinExistence type="predicted"/>
<dbReference type="PROSITE" id="PS51318">
    <property type="entry name" value="TAT"/>
    <property type="match status" value="1"/>
</dbReference>
<keyword evidence="4" id="KW-1185">Reference proteome</keyword>
<organism evidence="3 4">
    <name type="scientific">Halosimplex aquaticum</name>
    <dbReference type="NCBI Taxonomy" id="3026162"/>
    <lineage>
        <taxon>Archaea</taxon>
        <taxon>Methanobacteriati</taxon>
        <taxon>Methanobacteriota</taxon>
        <taxon>Stenosarchaea group</taxon>
        <taxon>Halobacteria</taxon>
        <taxon>Halobacteriales</taxon>
        <taxon>Haloarculaceae</taxon>
        <taxon>Halosimplex</taxon>
    </lineage>
</organism>
<dbReference type="AlphaFoldDB" id="A0ABD5Y0B6"/>
<comment type="caution">
    <text evidence="3">The sequence shown here is derived from an EMBL/GenBank/DDBJ whole genome shotgun (WGS) entry which is preliminary data.</text>
</comment>
<dbReference type="GO" id="GO:0016787">
    <property type="term" value="F:hydrolase activity"/>
    <property type="evidence" value="ECO:0007669"/>
    <property type="project" value="UniProtKB-KW"/>
</dbReference>
<evidence type="ECO:0000313" key="3">
    <source>
        <dbReference type="EMBL" id="MFC7140692.1"/>
    </source>
</evidence>
<feature type="domain" description="Serine aminopeptidase S33" evidence="2">
    <location>
        <begin position="262"/>
        <end position="467"/>
    </location>
</feature>
<sequence length="526" mass="55393">MTTFDPEPPSTSDARSRRTVLRTVAGLACAGALAGCNDTSGASTDSPIPGGTGTDAPVSTTTATPTPTVTAPPTGTQMPTPDSTGTPASTATPTPSSTPAGRETAREFVARLRAGEFDAAHSLFGDTLASRMPRPTLERYWLGLTAQHGAVESVGSVESGTRDGSETLVVPVECAERRQRIELGVDGDGALSGLWFPAEYSSPEYVDESAFAERTLTLEPGGCSLPATLSVPAGDDGGSTATATAGTKTATVTDVGDTVPGVVLVHGSGQHDRDGTIQPNEPYRDLAQGLASRGVAVLRYDKRTHACDVPREEWAIDDIIVDDAVHALGVLRDQPEVDPDRTVVAGHSIGATCVPRIAERDGSVAGGALLAGNARPFTEVYPEQVKHLLEVQGGLSAREERQLSAVKRLMSAVEDGSVADDRQIGPVPGIWWKTLSEYDQVATANRVDAPLFVAHGGRDFQIPIDPALSGWREGLDDPDTHRFERYPDLSHLFHSGTEPSLTTEYVFPDNVEEALVADLAEWVTGL</sequence>
<dbReference type="InterPro" id="IPR022742">
    <property type="entry name" value="Hydrolase_4"/>
</dbReference>
<feature type="region of interest" description="Disordered" evidence="1">
    <location>
        <begin position="33"/>
        <end position="103"/>
    </location>
</feature>
<accession>A0ABD5Y0B6</accession>
<dbReference type="SUPFAM" id="SSF53474">
    <property type="entry name" value="alpha/beta-Hydrolases"/>
    <property type="match status" value="1"/>
</dbReference>
<dbReference type="EMBL" id="JBHTAS010000001">
    <property type="protein sequence ID" value="MFC7140692.1"/>
    <property type="molecule type" value="Genomic_DNA"/>
</dbReference>
<name>A0ABD5Y0B6_9EURY</name>
<evidence type="ECO:0000313" key="4">
    <source>
        <dbReference type="Proteomes" id="UP001596432"/>
    </source>
</evidence>
<feature type="compositionally biased region" description="Polar residues" evidence="1">
    <location>
        <begin position="37"/>
        <end position="46"/>
    </location>
</feature>
<evidence type="ECO:0000256" key="1">
    <source>
        <dbReference type="SAM" id="MobiDB-lite"/>
    </source>
</evidence>
<feature type="compositionally biased region" description="Low complexity" evidence="1">
    <location>
        <begin position="54"/>
        <end position="100"/>
    </location>
</feature>
<dbReference type="Proteomes" id="UP001596432">
    <property type="component" value="Unassembled WGS sequence"/>
</dbReference>
<dbReference type="PANTHER" id="PTHR43265:SF1">
    <property type="entry name" value="ESTERASE ESTD"/>
    <property type="match status" value="1"/>
</dbReference>
<dbReference type="Pfam" id="PF12146">
    <property type="entry name" value="Hydrolase_4"/>
    <property type="match status" value="1"/>
</dbReference>
<dbReference type="Gene3D" id="3.40.50.1820">
    <property type="entry name" value="alpha/beta hydrolase"/>
    <property type="match status" value="1"/>
</dbReference>
<dbReference type="RefSeq" id="WP_274321786.1">
    <property type="nucleotide sequence ID" value="NZ_CP118158.1"/>
</dbReference>
<protein>
    <submittedName>
        <fullName evidence="3">Alpha/beta fold hydrolase</fullName>
    </submittedName>
</protein>
<dbReference type="PANTHER" id="PTHR43265">
    <property type="entry name" value="ESTERASE ESTD"/>
    <property type="match status" value="1"/>
</dbReference>
<dbReference type="InterPro" id="IPR053145">
    <property type="entry name" value="AB_hydrolase_Est10"/>
</dbReference>
<dbReference type="Gene3D" id="3.10.450.590">
    <property type="match status" value="1"/>
</dbReference>
<dbReference type="InterPro" id="IPR029058">
    <property type="entry name" value="AB_hydrolase_fold"/>
</dbReference>